<dbReference type="PANTHER" id="PTHR14226">
    <property type="entry name" value="NEUROPATHY TARGET ESTERASE/SWISS CHEESE D.MELANOGASTER"/>
    <property type="match status" value="1"/>
</dbReference>
<evidence type="ECO:0000259" key="5">
    <source>
        <dbReference type="PROSITE" id="PS51635"/>
    </source>
</evidence>
<comment type="caution">
    <text evidence="4">Lacks conserved residue(s) required for the propagation of feature annotation.</text>
</comment>
<dbReference type="Gene3D" id="3.40.1090.10">
    <property type="entry name" value="Cytosolic phospholipase A2 catalytic domain"/>
    <property type="match status" value="2"/>
</dbReference>
<proteinExistence type="predicted"/>
<dbReference type="InterPro" id="IPR050301">
    <property type="entry name" value="NTE"/>
</dbReference>
<dbReference type="OrthoDB" id="9802424at2"/>
<dbReference type="Proteomes" id="UP000276568">
    <property type="component" value="Unassembled WGS sequence"/>
</dbReference>
<dbReference type="GO" id="GO:0016042">
    <property type="term" value="P:lipid catabolic process"/>
    <property type="evidence" value="ECO:0007669"/>
    <property type="project" value="UniProtKB-UniRule"/>
</dbReference>
<sequence>MKTGLVLEGGAMRGMFTAGVLDVWMENGIIFDGAIAVSAGATFGCNLKSHQPYRVLRYNKKYCQDWRYCSFRSLFLTGDLYGAEFDYDRLPKKLDVFDTTTFKQDPMDFYVVATDAKTGDPLYHLCVDGKDNDLTWIRGSASIPVFARPVHVDGYTIYDGGVADPIPYKKMFSLGYKKQVVLLTQPASYRKQPQKNMNALRVLLKRYPEVIKDLEHRHTSYNATLDAIQVLEEQKKLFVIRPKEPLNIGSICHDPNELDRVYKMGRLEAVKQLKALKAFLEEE</sequence>
<dbReference type="CDD" id="cd07208">
    <property type="entry name" value="Pat_hypo_Ecoli_yjju_like"/>
    <property type="match status" value="1"/>
</dbReference>
<dbReference type="AlphaFoldDB" id="A0A3N0I0V4"/>
<organism evidence="6 7">
    <name type="scientific">Absicoccus porci</name>
    <dbReference type="NCBI Taxonomy" id="2486576"/>
    <lineage>
        <taxon>Bacteria</taxon>
        <taxon>Bacillati</taxon>
        <taxon>Bacillota</taxon>
        <taxon>Erysipelotrichia</taxon>
        <taxon>Erysipelotrichales</taxon>
        <taxon>Erysipelotrichaceae</taxon>
        <taxon>Absicoccus</taxon>
    </lineage>
</organism>
<dbReference type="InterPro" id="IPR037483">
    <property type="entry name" value="YjjU-like"/>
</dbReference>
<name>A0A3N0I0V4_9FIRM</name>
<evidence type="ECO:0000256" key="4">
    <source>
        <dbReference type="PROSITE-ProRule" id="PRU01161"/>
    </source>
</evidence>
<dbReference type="InterPro" id="IPR002641">
    <property type="entry name" value="PNPLA_dom"/>
</dbReference>
<protein>
    <submittedName>
        <fullName evidence="6">Patatin family protein</fullName>
    </submittedName>
</protein>
<dbReference type="RefSeq" id="WP_128520572.1">
    <property type="nucleotide sequence ID" value="NZ_JALFCT010000012.1"/>
</dbReference>
<gene>
    <name evidence="6" type="ORF">EDX97_07750</name>
</gene>
<dbReference type="InterPro" id="IPR045943">
    <property type="entry name" value="DUF6363"/>
</dbReference>
<dbReference type="GO" id="GO:0016787">
    <property type="term" value="F:hydrolase activity"/>
    <property type="evidence" value="ECO:0007669"/>
    <property type="project" value="UniProtKB-UniRule"/>
</dbReference>
<feature type="short sequence motif" description="DGA/G" evidence="4">
    <location>
        <begin position="159"/>
        <end position="161"/>
    </location>
</feature>
<accession>A0A3N0I0V4</accession>
<evidence type="ECO:0000256" key="3">
    <source>
        <dbReference type="ARBA" id="ARBA00023098"/>
    </source>
</evidence>
<dbReference type="PROSITE" id="PS51635">
    <property type="entry name" value="PNPLA"/>
    <property type="match status" value="1"/>
</dbReference>
<feature type="domain" description="PNPLA" evidence="5">
    <location>
        <begin position="5"/>
        <end position="172"/>
    </location>
</feature>
<dbReference type="SUPFAM" id="SSF52151">
    <property type="entry name" value="FabD/lysophospholipase-like"/>
    <property type="match status" value="1"/>
</dbReference>
<comment type="caution">
    <text evidence="6">The sequence shown here is derived from an EMBL/GenBank/DDBJ whole genome shotgun (WGS) entry which is preliminary data.</text>
</comment>
<feature type="active site" description="Nucleophile" evidence="4">
    <location>
        <position position="38"/>
    </location>
</feature>
<keyword evidence="3 4" id="KW-0443">Lipid metabolism</keyword>
<evidence type="ECO:0000313" key="7">
    <source>
        <dbReference type="Proteomes" id="UP000276568"/>
    </source>
</evidence>
<dbReference type="PANTHER" id="PTHR14226:SF25">
    <property type="entry name" value="PHOSPHOESTERASE"/>
    <property type="match status" value="1"/>
</dbReference>
<keyword evidence="1 4" id="KW-0378">Hydrolase</keyword>
<dbReference type="InterPro" id="IPR016035">
    <property type="entry name" value="Acyl_Trfase/lysoPLipase"/>
</dbReference>
<dbReference type="Pfam" id="PF19890">
    <property type="entry name" value="DUF6363"/>
    <property type="match status" value="1"/>
</dbReference>
<keyword evidence="7" id="KW-1185">Reference proteome</keyword>
<keyword evidence="2 4" id="KW-0442">Lipid degradation</keyword>
<dbReference type="Pfam" id="PF01734">
    <property type="entry name" value="Patatin"/>
    <property type="match status" value="1"/>
</dbReference>
<dbReference type="EMBL" id="RJQC01000002">
    <property type="protein sequence ID" value="RNM30665.1"/>
    <property type="molecule type" value="Genomic_DNA"/>
</dbReference>
<evidence type="ECO:0000313" key="6">
    <source>
        <dbReference type="EMBL" id="RNM30665.1"/>
    </source>
</evidence>
<feature type="active site" description="Proton acceptor" evidence="4">
    <location>
        <position position="159"/>
    </location>
</feature>
<reference evidence="6 7" key="1">
    <citation type="submission" date="2018-11" db="EMBL/GenBank/DDBJ databases">
        <title>Clostridium sp. nov., a member of the family Erysipelotrichaceae isolated from pig faeces.</title>
        <authorList>
            <person name="Chang Y.-H."/>
        </authorList>
    </citation>
    <scope>NUCLEOTIDE SEQUENCE [LARGE SCALE GENOMIC DNA]</scope>
    <source>
        <strain evidence="6 7">YH-panp20</strain>
    </source>
</reference>
<evidence type="ECO:0000256" key="2">
    <source>
        <dbReference type="ARBA" id="ARBA00022963"/>
    </source>
</evidence>
<evidence type="ECO:0000256" key="1">
    <source>
        <dbReference type="ARBA" id="ARBA00022801"/>
    </source>
</evidence>